<dbReference type="PROSITE" id="PS50089">
    <property type="entry name" value="ZF_RING_2"/>
    <property type="match status" value="1"/>
</dbReference>
<dbReference type="Gene3D" id="3.30.40.10">
    <property type="entry name" value="Zinc/RING finger domain, C3HC4 (zinc finger)"/>
    <property type="match status" value="1"/>
</dbReference>
<sequence>MATTSEKFEGIFGLPHLTPGANFFRSSQMLLNETLNRVVAKKHANLNVDQNMPWNSDIDNPLYTASPSPHCEFVMYAQVHPPMRQALGRAAPDLQTDPAEDVMRAIESELQSPVGAPIPSVPRLKMSAVIYSPDCAFFLETKGQPDFPLGEADHLVGMKTEVHTHQVKTWMLVYALVVLAQVQLLKNQMKESFTPSTMGRISFWTISAMAVVDGMTFTAAATWVSSAAATYLPTLALMFASFLSMTIGGSFLAKIHEPVIVPSDQDVDAEIAASGASAVPRTLAPMASSSPDSNDAHPPRQTPTFQAMVGPFILFSLCISFLAISSSTWYPRARSLFLNLCAFAYLSLWLPQIYRNTARNCRRALHWQFVVGQSVLRLLPVAYFWTNEDNFLYARTDRPAFVLFCAWVWIQILVLAAQEVVGPRFGVPPGWTPDAWDYHPVLPIDCAICREVLEVPVLTGRDEEGRVAGVFARRLYMVTPCRHIFHTTCLEGWMRFRLQCPICREELPPI</sequence>
<evidence type="ECO:0000256" key="13">
    <source>
        <dbReference type="ARBA" id="ARBA00023136"/>
    </source>
</evidence>
<feature type="transmembrane region" description="Helical" evidence="20">
    <location>
        <begin position="336"/>
        <end position="354"/>
    </location>
</feature>
<dbReference type="Proteomes" id="UP000019374">
    <property type="component" value="Unassembled WGS sequence"/>
</dbReference>
<dbReference type="Pfam" id="PF11145">
    <property type="entry name" value="DUF2921"/>
    <property type="match status" value="1"/>
</dbReference>
<organism evidence="22 23">
    <name type="scientific">Ophiocordyceps sinensis (strain Co18 / CGMCC 3.14243)</name>
    <name type="common">Yarsagumba caterpillar fungus</name>
    <name type="synonym">Hirsutella sinensis</name>
    <dbReference type="NCBI Taxonomy" id="911162"/>
    <lineage>
        <taxon>Eukaryota</taxon>
        <taxon>Fungi</taxon>
        <taxon>Dikarya</taxon>
        <taxon>Ascomycota</taxon>
        <taxon>Pezizomycotina</taxon>
        <taxon>Sordariomycetes</taxon>
        <taxon>Hypocreomycetidae</taxon>
        <taxon>Hypocreales</taxon>
        <taxon>Ophiocordycipitaceae</taxon>
        <taxon>Ophiocordyceps</taxon>
    </lineage>
</organism>
<dbReference type="OrthoDB" id="9984778at2759"/>
<evidence type="ECO:0000256" key="5">
    <source>
        <dbReference type="ARBA" id="ARBA00022679"/>
    </source>
</evidence>
<evidence type="ECO:0000256" key="18">
    <source>
        <dbReference type="ARBA" id="ARBA00082128"/>
    </source>
</evidence>
<feature type="transmembrane region" description="Helical" evidence="20">
    <location>
        <begin position="398"/>
        <end position="417"/>
    </location>
</feature>
<evidence type="ECO:0000256" key="12">
    <source>
        <dbReference type="ARBA" id="ARBA00022989"/>
    </source>
</evidence>
<dbReference type="PANTHER" id="PTHR22763">
    <property type="entry name" value="RING ZINC FINGER PROTEIN"/>
    <property type="match status" value="1"/>
</dbReference>
<comment type="function">
    <text evidence="14">Catalytic component of the DSC E3 ubiquitin ligase complex which is required for the srbA transcriptional activator proteolytic cleavage to release the soluble transcription factor from the membrane in low oxygen or sterol conditions. Required for growth during hypoxia and triazole drug susceptibility, as well as for virulence in a murine model of invasive pulmonary aspergillosis (IPA).</text>
</comment>
<dbReference type="GO" id="GO:0061630">
    <property type="term" value="F:ubiquitin protein ligase activity"/>
    <property type="evidence" value="ECO:0007669"/>
    <property type="project" value="UniProtKB-EC"/>
</dbReference>
<evidence type="ECO:0000256" key="8">
    <source>
        <dbReference type="ARBA" id="ARBA00022729"/>
    </source>
</evidence>
<feature type="domain" description="RING-type" evidence="21">
    <location>
        <begin position="446"/>
        <end position="504"/>
    </location>
</feature>
<gene>
    <name evidence="22" type="ORF">OCS_06576</name>
</gene>
<dbReference type="EC" id="2.3.2.27" evidence="4"/>
<comment type="catalytic activity">
    <reaction evidence="1">
        <text>S-ubiquitinyl-[E2 ubiquitin-conjugating enzyme]-L-cysteine + [acceptor protein]-L-lysine = [E2 ubiquitin-conjugating enzyme]-L-cysteine + N(6)-ubiquitinyl-[acceptor protein]-L-lysine.</text>
        <dbReference type="EC" id="2.3.2.27"/>
    </reaction>
</comment>
<evidence type="ECO:0000256" key="17">
    <source>
        <dbReference type="ARBA" id="ARBA00077885"/>
    </source>
</evidence>
<keyword evidence="7" id="KW-0479">Metal-binding</keyword>
<dbReference type="eggNOG" id="KOG0828">
    <property type="taxonomic scope" value="Eukaryota"/>
</dbReference>
<evidence type="ECO:0000256" key="4">
    <source>
        <dbReference type="ARBA" id="ARBA00012483"/>
    </source>
</evidence>
<dbReference type="UniPathway" id="UPA00143"/>
<feature type="transmembrane region" description="Helical" evidence="20">
    <location>
        <begin position="366"/>
        <end position="386"/>
    </location>
</feature>
<keyword evidence="10" id="KW-0833">Ubl conjugation pathway</keyword>
<comment type="subcellular location">
    <subcellularLocation>
        <location evidence="2">Endomembrane system</location>
        <topology evidence="2">Multi-pass membrane protein</topology>
    </subcellularLocation>
</comment>
<keyword evidence="8" id="KW-0732">Signal</keyword>
<evidence type="ECO:0000313" key="23">
    <source>
        <dbReference type="Proteomes" id="UP000019374"/>
    </source>
</evidence>
<dbReference type="SMART" id="SM00184">
    <property type="entry name" value="RING"/>
    <property type="match status" value="1"/>
</dbReference>
<evidence type="ECO:0000313" key="22">
    <source>
        <dbReference type="EMBL" id="EQK97712.1"/>
    </source>
</evidence>
<dbReference type="SUPFAM" id="SSF57850">
    <property type="entry name" value="RING/U-box"/>
    <property type="match status" value="1"/>
</dbReference>
<keyword evidence="5" id="KW-0808">Transferase</keyword>
<dbReference type="InterPro" id="IPR001841">
    <property type="entry name" value="Znf_RING"/>
</dbReference>
<evidence type="ECO:0000256" key="16">
    <source>
        <dbReference type="ARBA" id="ARBA00071072"/>
    </source>
</evidence>
<comment type="pathway">
    <text evidence="3">Protein modification; protein ubiquitination.</text>
</comment>
<dbReference type="GO" id="GO:0016567">
    <property type="term" value="P:protein ubiquitination"/>
    <property type="evidence" value="ECO:0007669"/>
    <property type="project" value="UniProtKB-UniPathway"/>
</dbReference>
<evidence type="ECO:0000256" key="2">
    <source>
        <dbReference type="ARBA" id="ARBA00004127"/>
    </source>
</evidence>
<keyword evidence="13 20" id="KW-0472">Membrane</keyword>
<keyword evidence="6 20" id="KW-0812">Transmembrane</keyword>
<evidence type="ECO:0000256" key="1">
    <source>
        <dbReference type="ARBA" id="ARBA00000900"/>
    </source>
</evidence>
<proteinExistence type="predicted"/>
<keyword evidence="9 19" id="KW-0863">Zinc-finger</keyword>
<dbReference type="InterPro" id="IPR050731">
    <property type="entry name" value="HRD1_E3_ubiq-ligases"/>
</dbReference>
<feature type="transmembrane region" description="Helical" evidence="20">
    <location>
        <begin position="206"/>
        <end position="225"/>
    </location>
</feature>
<evidence type="ECO:0000256" key="20">
    <source>
        <dbReference type="SAM" id="Phobius"/>
    </source>
</evidence>
<dbReference type="FunFam" id="3.30.40.10:FF:000626">
    <property type="entry name" value="Transmembrane ubiquitin ligase 1"/>
    <property type="match status" value="1"/>
</dbReference>
<dbReference type="GO" id="GO:0008270">
    <property type="term" value="F:zinc ion binding"/>
    <property type="evidence" value="ECO:0007669"/>
    <property type="project" value="UniProtKB-KW"/>
</dbReference>
<name>T5A7E1_OPHSC</name>
<dbReference type="InterPro" id="IPR024766">
    <property type="entry name" value="Znf_RING_H2"/>
</dbReference>
<evidence type="ECO:0000256" key="14">
    <source>
        <dbReference type="ARBA" id="ARBA00056116"/>
    </source>
</evidence>
<dbReference type="EMBL" id="KE657121">
    <property type="protein sequence ID" value="EQK97712.1"/>
    <property type="molecule type" value="Genomic_DNA"/>
</dbReference>
<evidence type="ECO:0000256" key="11">
    <source>
        <dbReference type="ARBA" id="ARBA00022833"/>
    </source>
</evidence>
<dbReference type="InterPro" id="IPR013083">
    <property type="entry name" value="Znf_RING/FYVE/PHD"/>
</dbReference>
<evidence type="ECO:0000256" key="3">
    <source>
        <dbReference type="ARBA" id="ARBA00004906"/>
    </source>
</evidence>
<evidence type="ECO:0000256" key="9">
    <source>
        <dbReference type="ARBA" id="ARBA00022771"/>
    </source>
</evidence>
<accession>T5A7E1</accession>
<reference evidence="22 23" key="1">
    <citation type="journal article" date="2013" name="Chin. Sci. Bull.">
        <title>Genome survey uncovers the secrets of sex and lifestyle in caterpillar fungus.</title>
        <authorList>
            <person name="Hu X."/>
            <person name="Zhang Y."/>
            <person name="Xiao G."/>
            <person name="Zheng P."/>
            <person name="Xia Y."/>
            <person name="Zhang X."/>
            <person name="St Leger R.J."/>
            <person name="Liu X."/>
            <person name="Wang C."/>
        </authorList>
    </citation>
    <scope>NUCLEOTIDE SEQUENCE [LARGE SCALE GENOMIC DNA]</scope>
    <source>
        <strain evidence="23">Co18 / CGMCC 3.14243</strain>
        <tissue evidence="22">Fruit-body</tissue>
    </source>
</reference>
<evidence type="ECO:0000256" key="15">
    <source>
        <dbReference type="ARBA" id="ARBA00063126"/>
    </source>
</evidence>
<dbReference type="AlphaFoldDB" id="T5A7E1"/>
<keyword evidence="11" id="KW-0862">Zinc</keyword>
<evidence type="ECO:0000259" key="21">
    <source>
        <dbReference type="PROSITE" id="PS50089"/>
    </source>
</evidence>
<dbReference type="HOGENOM" id="CLU_010475_1_0_1"/>
<feature type="transmembrane region" description="Helical" evidence="20">
    <location>
        <begin position="231"/>
        <end position="253"/>
    </location>
</feature>
<dbReference type="PANTHER" id="PTHR22763:SF162">
    <property type="entry name" value="TRANSMEMBRANE E3 UBIQUITIN-PROTEIN LIGASE 1"/>
    <property type="match status" value="1"/>
</dbReference>
<dbReference type="InterPro" id="IPR021319">
    <property type="entry name" value="DUF2921"/>
</dbReference>
<protein>
    <recommendedName>
        <fullName evidence="16">DSC E3 ubiquitin ligase complex subunit A</fullName>
        <ecNumber evidence="4">2.3.2.27</ecNumber>
    </recommendedName>
    <alternativeName>
        <fullName evidence="17">Defective for SREBP cleavage protein A</fullName>
    </alternativeName>
    <alternativeName>
        <fullName evidence="18">RING-type E3 ubiquitin transferase dscA</fullName>
    </alternativeName>
</protein>
<evidence type="ECO:0000256" key="7">
    <source>
        <dbReference type="ARBA" id="ARBA00022723"/>
    </source>
</evidence>
<keyword evidence="12 20" id="KW-1133">Transmembrane helix</keyword>
<dbReference type="GO" id="GO:0043161">
    <property type="term" value="P:proteasome-mediated ubiquitin-dependent protein catabolic process"/>
    <property type="evidence" value="ECO:0007669"/>
    <property type="project" value="TreeGrafter"/>
</dbReference>
<comment type="subunit">
    <text evidence="15">Component of the DSC E3 ubiquitin ligase complex composed of dscA, dscB, dscC and dscD.</text>
</comment>
<evidence type="ECO:0000256" key="19">
    <source>
        <dbReference type="PROSITE-ProRule" id="PRU00175"/>
    </source>
</evidence>
<evidence type="ECO:0000256" key="10">
    <source>
        <dbReference type="ARBA" id="ARBA00022786"/>
    </source>
</evidence>
<dbReference type="GO" id="GO:0012505">
    <property type="term" value="C:endomembrane system"/>
    <property type="evidence" value="ECO:0007669"/>
    <property type="project" value="UniProtKB-SubCell"/>
</dbReference>
<dbReference type="Pfam" id="PF12678">
    <property type="entry name" value="zf-rbx1"/>
    <property type="match status" value="1"/>
</dbReference>
<evidence type="ECO:0000256" key="6">
    <source>
        <dbReference type="ARBA" id="ARBA00022692"/>
    </source>
</evidence>
<dbReference type="GO" id="GO:0044695">
    <property type="term" value="C:Dsc E3 ubiquitin ligase complex"/>
    <property type="evidence" value="ECO:0007669"/>
    <property type="project" value="TreeGrafter"/>
</dbReference>
<feature type="transmembrane region" description="Helical" evidence="20">
    <location>
        <begin position="309"/>
        <end position="330"/>
    </location>
</feature>